<feature type="region of interest" description="Disordered" evidence="1">
    <location>
        <begin position="1"/>
        <end position="29"/>
    </location>
</feature>
<gene>
    <name evidence="3" type="ORF">GA0070613_2558</name>
</gene>
<feature type="transmembrane region" description="Helical" evidence="2">
    <location>
        <begin position="36"/>
        <end position="56"/>
    </location>
</feature>
<evidence type="ECO:0000313" key="3">
    <source>
        <dbReference type="EMBL" id="SCG55541.1"/>
    </source>
</evidence>
<dbReference type="OrthoDB" id="3399934at2"/>
<proteinExistence type="predicted"/>
<reference evidence="4" key="1">
    <citation type="submission" date="2016-06" db="EMBL/GenBank/DDBJ databases">
        <authorList>
            <person name="Varghese N."/>
            <person name="Submissions Spin"/>
        </authorList>
    </citation>
    <scope>NUCLEOTIDE SEQUENCE [LARGE SCALE GENOMIC DNA]</scope>
    <source>
        <strain evidence="4">DSM 43819</strain>
    </source>
</reference>
<name>A0A1C5IC15_9ACTN</name>
<dbReference type="AlphaFoldDB" id="A0A1C5IC15"/>
<keyword evidence="2" id="KW-0472">Membrane</keyword>
<sequence>MSAEHEVIDLDEHDHPPAESGGTTPDRLGARRKMNVRLVAAFVVGAVLGGVGVSGLRDSRDERERNASVSLVAFPEYSGSRRTDIETITAVVQMGGQLAVINAGPAPITVRAAAGQRPGIQVRDTGQSRLLRPGGTGWIDVQLRIECSTAFESEPLSIRFSVETADRQVREVSYPVAVKGSAWDRGAEQPCTFITDLARRGG</sequence>
<dbReference type="Proteomes" id="UP000198221">
    <property type="component" value="Chromosome I"/>
</dbReference>
<evidence type="ECO:0000256" key="2">
    <source>
        <dbReference type="SAM" id="Phobius"/>
    </source>
</evidence>
<dbReference type="RefSeq" id="WP_157746343.1">
    <property type="nucleotide sequence ID" value="NZ_LT607754.1"/>
</dbReference>
<evidence type="ECO:0000313" key="4">
    <source>
        <dbReference type="Proteomes" id="UP000198221"/>
    </source>
</evidence>
<feature type="compositionally biased region" description="Basic and acidic residues" evidence="1">
    <location>
        <begin position="1"/>
        <end position="17"/>
    </location>
</feature>
<keyword evidence="2" id="KW-1133">Transmembrane helix</keyword>
<protein>
    <submittedName>
        <fullName evidence="3">Uncharacterized protein</fullName>
    </submittedName>
</protein>
<keyword evidence="4" id="KW-1185">Reference proteome</keyword>
<organism evidence="3 4">
    <name type="scientific">Micromonospora inositola</name>
    <dbReference type="NCBI Taxonomy" id="47865"/>
    <lineage>
        <taxon>Bacteria</taxon>
        <taxon>Bacillati</taxon>
        <taxon>Actinomycetota</taxon>
        <taxon>Actinomycetes</taxon>
        <taxon>Micromonosporales</taxon>
        <taxon>Micromonosporaceae</taxon>
        <taxon>Micromonospora</taxon>
    </lineage>
</organism>
<keyword evidence="2" id="KW-0812">Transmembrane</keyword>
<accession>A0A1C5IC15</accession>
<evidence type="ECO:0000256" key="1">
    <source>
        <dbReference type="SAM" id="MobiDB-lite"/>
    </source>
</evidence>
<dbReference type="EMBL" id="LT607754">
    <property type="protein sequence ID" value="SCG55541.1"/>
    <property type="molecule type" value="Genomic_DNA"/>
</dbReference>